<protein>
    <recommendedName>
        <fullName evidence="1">Peptidase S74 domain-containing protein</fullName>
    </recommendedName>
</protein>
<dbReference type="InterPro" id="IPR036388">
    <property type="entry name" value="WH-like_DNA-bd_sf"/>
</dbReference>
<dbReference type="RefSeq" id="WP_052564939.1">
    <property type="nucleotide sequence ID" value="NZ_BAFN01000001.1"/>
</dbReference>
<dbReference type="Gene3D" id="1.10.10.10">
    <property type="entry name" value="Winged helix-like DNA-binding domain superfamily/Winged helix DNA-binding domain"/>
    <property type="match status" value="1"/>
</dbReference>
<comment type="caution">
    <text evidence="2">The sequence shown here is derived from an EMBL/GenBank/DDBJ whole genome shotgun (WGS) entry which is preliminary data.</text>
</comment>
<sequence length="127" mass="13915">MNADVGKVGIGTTAPDQRLSVNGNASKTGGGSWLVFSDERLKNIYGSFDAGLNEVLQLQPIIYRYKKGNSLNIPDEGEHIGFSAQEVQKVIPEAVTENSKGYLMMDNDPILWAMLNAIKELKAEMKL</sequence>
<name>A0ABQ0K255_9BACT</name>
<proteinExistence type="predicted"/>
<dbReference type="EMBL" id="BAFN01000001">
    <property type="protein sequence ID" value="GAN34993.1"/>
    <property type="molecule type" value="Genomic_DNA"/>
</dbReference>
<keyword evidence="3" id="KW-1185">Reference proteome</keyword>
<reference evidence="3" key="1">
    <citation type="journal article" date="2015" name="Genome Announc.">
        <title>Draft Genome Sequence of an Anaerobic Ammonium-Oxidizing Bacterium, "Candidatus Brocadia sinica".</title>
        <authorList>
            <person name="Oshiki M."/>
            <person name="Shinyako-Hata K."/>
            <person name="Satoh H."/>
            <person name="Okabe S."/>
        </authorList>
    </citation>
    <scope>NUCLEOTIDE SEQUENCE [LARGE SCALE GENOMIC DNA]</scope>
    <source>
        <strain evidence="3">JPN1</strain>
    </source>
</reference>
<evidence type="ECO:0000313" key="3">
    <source>
        <dbReference type="Proteomes" id="UP000032309"/>
    </source>
</evidence>
<feature type="domain" description="Peptidase S74" evidence="1">
    <location>
        <begin position="37"/>
        <end position="127"/>
    </location>
</feature>
<evidence type="ECO:0000259" key="1">
    <source>
        <dbReference type="PROSITE" id="PS51688"/>
    </source>
</evidence>
<dbReference type="Proteomes" id="UP000032309">
    <property type="component" value="Unassembled WGS sequence"/>
</dbReference>
<accession>A0ABQ0K255</accession>
<dbReference type="PROSITE" id="PS51688">
    <property type="entry name" value="ICA"/>
    <property type="match status" value="1"/>
</dbReference>
<gene>
    <name evidence="2" type="ORF">BROSI_A3538</name>
</gene>
<dbReference type="Pfam" id="PF13884">
    <property type="entry name" value="Peptidase_S74"/>
    <property type="match status" value="1"/>
</dbReference>
<organism evidence="2 3">
    <name type="scientific">Candidatus Brocadia sinica JPN1</name>
    <dbReference type="NCBI Taxonomy" id="1197129"/>
    <lineage>
        <taxon>Bacteria</taxon>
        <taxon>Pseudomonadati</taxon>
        <taxon>Planctomycetota</taxon>
        <taxon>Candidatus Brocadiia</taxon>
        <taxon>Candidatus Brocadiales</taxon>
        <taxon>Candidatus Brocadiaceae</taxon>
        <taxon>Candidatus Brocadia</taxon>
    </lineage>
</organism>
<evidence type="ECO:0000313" key="2">
    <source>
        <dbReference type="EMBL" id="GAN34993.1"/>
    </source>
</evidence>
<dbReference type="InterPro" id="IPR030392">
    <property type="entry name" value="S74_ICA"/>
</dbReference>